<sequence length="107" mass="11763">MAPPGAIDPCLVHPIGCRHPCCRYRPMQSRQPQANNFTGAALQTDILFNGLSSAALLWCAVSRLGCTGSPQPALPTGRFVQLFPSFSLEPCLSRCPDPWPCSHWRQR</sequence>
<organism evidence="1">
    <name type="scientific">mine drainage metagenome</name>
    <dbReference type="NCBI Taxonomy" id="410659"/>
    <lineage>
        <taxon>unclassified sequences</taxon>
        <taxon>metagenomes</taxon>
        <taxon>ecological metagenomes</taxon>
    </lineage>
</organism>
<name>E6PU38_9ZZZZ</name>
<comment type="caution">
    <text evidence="1">The sequence shown here is derived from an EMBL/GenBank/DDBJ whole genome shotgun (WGS) entry which is preliminary data.</text>
</comment>
<proteinExistence type="predicted"/>
<reference evidence="1" key="1">
    <citation type="submission" date="2009-10" db="EMBL/GenBank/DDBJ databases">
        <title>Diversity of trophic interactions inside an arsenic-rich microbial ecosystem.</title>
        <authorList>
            <person name="Bertin P.N."/>
            <person name="Heinrich-Salmeron A."/>
            <person name="Pelletier E."/>
            <person name="Goulhen-Chollet F."/>
            <person name="Arsene-Ploetze F."/>
            <person name="Gallien S."/>
            <person name="Calteau A."/>
            <person name="Vallenet D."/>
            <person name="Casiot C."/>
            <person name="Chane-Woon-Ming B."/>
            <person name="Giloteaux L."/>
            <person name="Barakat M."/>
            <person name="Bonnefoy V."/>
            <person name="Bruneel O."/>
            <person name="Chandler M."/>
            <person name="Cleiss J."/>
            <person name="Duran R."/>
            <person name="Elbaz-Poulichet F."/>
            <person name="Fonknechten N."/>
            <person name="Lauga B."/>
            <person name="Mornico D."/>
            <person name="Ortet P."/>
            <person name="Schaeffer C."/>
            <person name="Siguier P."/>
            <person name="Alexander Thil Smith A."/>
            <person name="Van Dorsselaer A."/>
            <person name="Weissenbach J."/>
            <person name="Medigue C."/>
            <person name="Le Paslier D."/>
        </authorList>
    </citation>
    <scope>NUCLEOTIDE SEQUENCE</scope>
</reference>
<gene>
    <name evidence="1" type="ORF">CARN2_3923</name>
</gene>
<dbReference type="EMBL" id="CABM01000053">
    <property type="protein sequence ID" value="CBH98445.1"/>
    <property type="molecule type" value="Genomic_DNA"/>
</dbReference>
<evidence type="ECO:0000313" key="1">
    <source>
        <dbReference type="EMBL" id="CBH98445.1"/>
    </source>
</evidence>
<accession>E6PU38</accession>
<dbReference type="AlphaFoldDB" id="E6PU38"/>
<protein>
    <submittedName>
        <fullName evidence="1">Uncharacterized protein</fullName>
    </submittedName>
</protein>